<evidence type="ECO:0000313" key="3">
    <source>
        <dbReference type="Proteomes" id="UP001491310"/>
    </source>
</evidence>
<feature type="transmembrane region" description="Helical" evidence="1">
    <location>
        <begin position="156"/>
        <end position="175"/>
    </location>
</feature>
<feature type="transmembrane region" description="Helical" evidence="1">
    <location>
        <begin position="71"/>
        <end position="90"/>
    </location>
</feature>
<dbReference type="Pfam" id="PF06966">
    <property type="entry name" value="DUF1295"/>
    <property type="match status" value="1"/>
</dbReference>
<reference evidence="2 3" key="1">
    <citation type="journal article" date="2024" name="Nat. Commun.">
        <title>Phylogenomics reveals the evolutionary origins of lichenization in chlorophyte algae.</title>
        <authorList>
            <person name="Puginier C."/>
            <person name="Libourel C."/>
            <person name="Otte J."/>
            <person name="Skaloud P."/>
            <person name="Haon M."/>
            <person name="Grisel S."/>
            <person name="Petersen M."/>
            <person name="Berrin J.G."/>
            <person name="Delaux P.M."/>
            <person name="Dal Grande F."/>
            <person name="Keller J."/>
        </authorList>
    </citation>
    <scope>NUCLEOTIDE SEQUENCE [LARGE SCALE GENOMIC DNA]</scope>
    <source>
        <strain evidence="2 3">SAG 216-7</strain>
    </source>
</reference>
<keyword evidence="3" id="KW-1185">Reference proteome</keyword>
<feature type="transmembrane region" description="Helical" evidence="1">
    <location>
        <begin position="230"/>
        <end position="250"/>
    </location>
</feature>
<organism evidence="2 3">
    <name type="scientific">Coccomyxa subellipsoidea</name>
    <dbReference type="NCBI Taxonomy" id="248742"/>
    <lineage>
        <taxon>Eukaryota</taxon>
        <taxon>Viridiplantae</taxon>
        <taxon>Chlorophyta</taxon>
        <taxon>core chlorophytes</taxon>
        <taxon>Trebouxiophyceae</taxon>
        <taxon>Trebouxiophyceae incertae sedis</taxon>
        <taxon>Coccomyxaceae</taxon>
        <taxon>Coccomyxa</taxon>
    </lineage>
</organism>
<protein>
    <recommendedName>
        <fullName evidence="4">Steroid 5-alpha reductase C-terminal domain-containing protein</fullName>
    </recommendedName>
</protein>
<name>A0ABR2YFF0_9CHLO</name>
<comment type="caution">
    <text evidence="2">The sequence shown here is derived from an EMBL/GenBank/DDBJ whole genome shotgun (WGS) entry which is preliminary data.</text>
</comment>
<keyword evidence="1" id="KW-1133">Transmembrane helix</keyword>
<dbReference type="PANTHER" id="PTHR32251:SF17">
    <property type="entry name" value="STEROID 5-ALPHA REDUCTASE C-TERMINAL DOMAIN-CONTAINING PROTEIN"/>
    <property type="match status" value="1"/>
</dbReference>
<dbReference type="PANTHER" id="PTHR32251">
    <property type="entry name" value="3-OXO-5-ALPHA-STEROID 4-DEHYDROGENASE"/>
    <property type="match status" value="1"/>
</dbReference>
<gene>
    <name evidence="2" type="ORF">WJX75_005701</name>
</gene>
<evidence type="ECO:0000256" key="1">
    <source>
        <dbReference type="SAM" id="Phobius"/>
    </source>
</evidence>
<keyword evidence="1" id="KW-0472">Membrane</keyword>
<feature type="transmembrane region" description="Helical" evidence="1">
    <location>
        <begin position="204"/>
        <end position="224"/>
    </location>
</feature>
<dbReference type="InterPro" id="IPR010721">
    <property type="entry name" value="UstE-like"/>
</dbReference>
<feature type="transmembrane region" description="Helical" evidence="1">
    <location>
        <begin position="124"/>
        <end position="144"/>
    </location>
</feature>
<dbReference type="EMBL" id="JALJOT010000013">
    <property type="protein sequence ID" value="KAK9904166.1"/>
    <property type="molecule type" value="Genomic_DNA"/>
</dbReference>
<keyword evidence="1" id="KW-0812">Transmembrane</keyword>
<evidence type="ECO:0000313" key="2">
    <source>
        <dbReference type="EMBL" id="KAK9904166.1"/>
    </source>
</evidence>
<dbReference type="PROSITE" id="PS50244">
    <property type="entry name" value="S5A_REDUCTASE"/>
    <property type="match status" value="1"/>
</dbReference>
<proteinExistence type="predicted"/>
<dbReference type="Gene3D" id="1.20.120.1630">
    <property type="match status" value="1"/>
</dbReference>
<dbReference type="Proteomes" id="UP001491310">
    <property type="component" value="Unassembled WGS sequence"/>
</dbReference>
<accession>A0ABR2YFF0</accession>
<evidence type="ECO:0008006" key="4">
    <source>
        <dbReference type="Google" id="ProtNLM"/>
    </source>
</evidence>
<sequence>MVSPVILQALKRSALVIAGFNTAGFAITAVTRSHKITDLTGTTAFIASAWATHAAACQAHNLRLFQPSKSLFLAGAVTLWGTRLAGYLFWRVLQTGKDARLNFLFPKDESEPLLTGRSMYPIKLAGFWTAQSLWGWIVLLPVTVSQTLAPAAALGPLGWLAAAGFVTGFAFETIADLQKFYFKSANPDKFMDSGLFALCRYPNYFGEILLWTSLTVLAGTHGVFAKHPWIIASPAFTTFLLVFASGIPPLEKSHNKRYGKDAAYQEYKASTNLLLPWFKSKTSP</sequence>